<dbReference type="Proteomes" id="UP000010445">
    <property type="component" value="Unassembled WGS sequence"/>
</dbReference>
<keyword evidence="3" id="KW-1185">Reference proteome</keyword>
<dbReference type="InterPro" id="IPR004919">
    <property type="entry name" value="GmrSD_N"/>
</dbReference>
<feature type="domain" description="GmrSD restriction endonucleases N-terminal" evidence="1">
    <location>
        <begin position="11"/>
        <end position="263"/>
    </location>
</feature>
<organism evidence="2 3">
    <name type="scientific">Corynebacterium durum F0235</name>
    <dbReference type="NCBI Taxonomy" id="1035195"/>
    <lineage>
        <taxon>Bacteria</taxon>
        <taxon>Bacillati</taxon>
        <taxon>Actinomycetota</taxon>
        <taxon>Actinomycetes</taxon>
        <taxon>Mycobacteriales</taxon>
        <taxon>Corynebacteriaceae</taxon>
        <taxon>Corynebacterium</taxon>
    </lineage>
</organism>
<dbReference type="HOGENOM" id="CLU_021082_0_0_11"/>
<dbReference type="eggNOG" id="COG3472">
    <property type="taxonomic scope" value="Bacteria"/>
</dbReference>
<protein>
    <recommendedName>
        <fullName evidence="1">GmrSD restriction endonucleases N-terminal domain-containing protein</fullName>
    </recommendedName>
</protein>
<dbReference type="Pfam" id="PF03235">
    <property type="entry name" value="GmrSD_N"/>
    <property type="match status" value="1"/>
</dbReference>
<evidence type="ECO:0000313" key="2">
    <source>
        <dbReference type="EMBL" id="EKX92115.1"/>
    </source>
</evidence>
<evidence type="ECO:0000259" key="1">
    <source>
        <dbReference type="Pfam" id="PF03235"/>
    </source>
</evidence>
<dbReference type="PATRIC" id="fig|1035195.3.peg.368"/>
<dbReference type="STRING" id="1035195.HMPREF9997_00402"/>
<dbReference type="RefSeq" id="WP_006062094.1">
    <property type="nucleotide sequence ID" value="NZ_KB290822.1"/>
</dbReference>
<comment type="caution">
    <text evidence="2">The sequence shown here is derived from an EMBL/GenBank/DDBJ whole genome shotgun (WGS) entry which is preliminary data.</text>
</comment>
<gene>
    <name evidence="2" type="ORF">HMPREF9997_00402</name>
</gene>
<dbReference type="OrthoDB" id="9787127at2"/>
<sequence length="615" mass="68187">MGFSTLSYDLIDLFARIDRGDLQLPDFQRDYSWDVDRIRALIVTVLRGYPMGCLMALDTRNEKMRFRPRPLEGAPNTGNNPGMLLLDGQQRLTTLYHSLQGDGIVDTVDFRNKRIRRKFYVDVNKALSADILPLEAVFSVNEKGVVKSHFGPDIPGGVTDRETALAAGVIPVSALLSDEGTDMIFDLAEGPDLVAEAATAFSGSARDRAKHFHNTVAKPLIRYSVPMIRLDRETAQGGVGSIFAQANSAGLQMDVFDLLTAVFANEDPDFKLHDDWADTEATLRQYPALDSMGRTEFLTAVALFVTAQEGYASGQREDILRLNLPTYRAASAAIRGAFVETAEFLRQRCIVDPSLVPYPAQLVPLTAILALLGGSAELGEDDTHSEAWDRLYRWFWCGIFGELYGSAAIGIRAARDIDEVTPWIRDTEQSSGTPAREPATVTDARFVESRLLSVDPESAVYKGIYALIMARGAKDWRTAQPFTGANFAELGTRFSRIFPAQWCVDHDVEPVLVDSVLNHTPMGRRTEHLIETSSPARYLPRVQAKSLMEDSEFDAVLAGHFLDPELLHKAQAEEFFADRRQRLIDMVEYAMGKQATRDVVESDLHGGEEGPNAFL</sequence>
<evidence type="ECO:0000313" key="3">
    <source>
        <dbReference type="Proteomes" id="UP000010445"/>
    </source>
</evidence>
<name>L1MM28_9CORY</name>
<dbReference type="EMBL" id="AMEM01000007">
    <property type="protein sequence ID" value="EKX92115.1"/>
    <property type="molecule type" value="Genomic_DNA"/>
</dbReference>
<proteinExistence type="predicted"/>
<dbReference type="PANTHER" id="PTHR37292:SF2">
    <property type="entry name" value="DUF262 DOMAIN-CONTAINING PROTEIN"/>
    <property type="match status" value="1"/>
</dbReference>
<dbReference type="eggNOG" id="COG1479">
    <property type="taxonomic scope" value="Bacteria"/>
</dbReference>
<dbReference type="PANTHER" id="PTHR37292">
    <property type="entry name" value="VNG6097C"/>
    <property type="match status" value="1"/>
</dbReference>
<dbReference type="AlphaFoldDB" id="L1MM28"/>
<accession>L1MM28</accession>
<reference evidence="2 3" key="1">
    <citation type="submission" date="2012-05" db="EMBL/GenBank/DDBJ databases">
        <authorList>
            <person name="Weinstock G."/>
            <person name="Sodergren E."/>
            <person name="Lobos E.A."/>
            <person name="Fulton L."/>
            <person name="Fulton R."/>
            <person name="Courtney L."/>
            <person name="Fronick C."/>
            <person name="O'Laughlin M."/>
            <person name="Godfrey J."/>
            <person name="Wilson R.M."/>
            <person name="Miner T."/>
            <person name="Farmer C."/>
            <person name="Delehaunty K."/>
            <person name="Cordes M."/>
            <person name="Minx P."/>
            <person name="Tomlinson C."/>
            <person name="Chen J."/>
            <person name="Wollam A."/>
            <person name="Pepin K.H."/>
            <person name="Bhonagiri V."/>
            <person name="Zhang X."/>
            <person name="Suruliraj S."/>
            <person name="Warren W."/>
            <person name="Mitreva M."/>
            <person name="Mardis E.R."/>
            <person name="Wilson R.K."/>
        </authorList>
    </citation>
    <scope>NUCLEOTIDE SEQUENCE [LARGE SCALE GENOMIC DNA]</scope>
    <source>
        <strain evidence="2 3">F0235</strain>
    </source>
</reference>